<evidence type="ECO:0000259" key="1">
    <source>
        <dbReference type="PROSITE" id="PS51782"/>
    </source>
</evidence>
<reference evidence="2 3" key="1">
    <citation type="journal article" date="2015" name="Genome Biol. Evol.">
        <title>Phylogenomic analyses indicate that early fungi evolved digesting cell walls of algal ancestors of land plants.</title>
        <authorList>
            <person name="Chang Y."/>
            <person name="Wang S."/>
            <person name="Sekimoto S."/>
            <person name="Aerts A.L."/>
            <person name="Choi C."/>
            <person name="Clum A."/>
            <person name="LaButti K.M."/>
            <person name="Lindquist E.A."/>
            <person name="Yee Ngan C."/>
            <person name="Ohm R.A."/>
            <person name="Salamov A.A."/>
            <person name="Grigoriev I.V."/>
            <person name="Spatafora J.W."/>
            <person name="Berbee M.L."/>
        </authorList>
    </citation>
    <scope>NUCLEOTIDE SEQUENCE [LARGE SCALE GENOMIC DNA]</scope>
    <source>
        <strain evidence="2 3">NRRL 1564</strain>
    </source>
</reference>
<evidence type="ECO:0000313" key="2">
    <source>
        <dbReference type="EMBL" id="PIA18757.1"/>
    </source>
</evidence>
<dbReference type="InterPro" id="IPR018392">
    <property type="entry name" value="LysM"/>
</dbReference>
<dbReference type="PANTHER" id="PTHR20932:SF8">
    <property type="entry name" value="LD22649P"/>
    <property type="match status" value="1"/>
</dbReference>
<dbReference type="EMBL" id="KZ303489">
    <property type="protein sequence ID" value="PIA18757.1"/>
    <property type="molecule type" value="Genomic_DNA"/>
</dbReference>
<keyword evidence="3" id="KW-1185">Reference proteome</keyword>
<name>A0A2G5BJ30_COERN</name>
<organism evidence="2 3">
    <name type="scientific">Coemansia reversa (strain ATCC 12441 / NRRL 1564)</name>
    <dbReference type="NCBI Taxonomy" id="763665"/>
    <lineage>
        <taxon>Eukaryota</taxon>
        <taxon>Fungi</taxon>
        <taxon>Fungi incertae sedis</taxon>
        <taxon>Zoopagomycota</taxon>
        <taxon>Kickxellomycotina</taxon>
        <taxon>Kickxellomycetes</taxon>
        <taxon>Kickxellales</taxon>
        <taxon>Kickxellaceae</taxon>
        <taxon>Coemansia</taxon>
    </lineage>
</organism>
<dbReference type="SUPFAM" id="SSF54106">
    <property type="entry name" value="LysM domain"/>
    <property type="match status" value="1"/>
</dbReference>
<dbReference type="PROSITE" id="PS51782">
    <property type="entry name" value="LYSM"/>
    <property type="match status" value="1"/>
</dbReference>
<feature type="domain" description="LysM" evidence="1">
    <location>
        <begin position="230"/>
        <end position="274"/>
    </location>
</feature>
<dbReference type="Pfam" id="PF01476">
    <property type="entry name" value="LysM"/>
    <property type="match status" value="1"/>
</dbReference>
<dbReference type="Proteomes" id="UP000242474">
    <property type="component" value="Unassembled WGS sequence"/>
</dbReference>
<protein>
    <recommendedName>
        <fullName evidence="1">LysM domain-containing protein</fullName>
    </recommendedName>
</protein>
<evidence type="ECO:0000313" key="3">
    <source>
        <dbReference type="Proteomes" id="UP000242474"/>
    </source>
</evidence>
<dbReference type="OrthoDB" id="2192830at2759"/>
<dbReference type="SMART" id="SM00257">
    <property type="entry name" value="LysM"/>
    <property type="match status" value="1"/>
</dbReference>
<dbReference type="InterPro" id="IPR045030">
    <property type="entry name" value="LYSM1-4"/>
</dbReference>
<accession>A0A2G5BJ30</accession>
<proteinExistence type="predicted"/>
<dbReference type="PANTHER" id="PTHR20932">
    <property type="entry name" value="LYSM AND PUTATIVE PEPTIDOGLYCAN-BINDING DOMAIN-CONTAINING PROTEIN"/>
    <property type="match status" value="1"/>
</dbReference>
<gene>
    <name evidence="2" type="ORF">COEREDRAFT_79743</name>
</gene>
<dbReference type="AlphaFoldDB" id="A0A2G5BJ30"/>
<dbReference type="Gene3D" id="3.10.350.10">
    <property type="entry name" value="LysM domain"/>
    <property type="match status" value="1"/>
</dbReference>
<dbReference type="CDD" id="cd00118">
    <property type="entry name" value="LysM"/>
    <property type="match status" value="1"/>
</dbReference>
<dbReference type="InterPro" id="IPR036779">
    <property type="entry name" value="LysM_dom_sf"/>
</dbReference>
<sequence>MYLRAGKLDTNDARYALPAKTGLQYWPSQNPWSSIQCNKNAQPWSQALRRTASRQRADHDPLLCPSAAHTGALARAISRRAAHGMAESIGDAVASPLPRSETHIIGVKSDRDVADHAHTPSRTIEATDPPIEQNISVGPSCNATQFRGLVISKCASSCHTAMLQQNITTKLLLGPSDDYAPDDVNVVSKSLANKYLSTPLRPHVWPSLEQAQSLPSSLSPQPAMRTVKMIRHKVQTTDTLEGISVYYGISISNLKRLNRLWHPTEMATRDFLYIPLRMCLPKFTLDNIEYCNVKYEKQIRSGSVPTALPIDLIEVVLNPISRPETDLPGHYPIQAVFRPPWPLVSYKSIQHVFSFTM</sequence>